<dbReference type="FunFam" id="3.30.420.40:FF:000050">
    <property type="entry name" value="Actin, alpha skeletal muscle"/>
    <property type="match status" value="1"/>
</dbReference>
<evidence type="ECO:0000313" key="5">
    <source>
        <dbReference type="EMBL" id="RLN48403.1"/>
    </source>
</evidence>
<comment type="caution">
    <text evidence="5">The sequence shown here is derived from an EMBL/GenBank/DDBJ whole genome shotgun (WGS) entry which is preliminary data.</text>
</comment>
<dbReference type="PRINTS" id="PR00190">
    <property type="entry name" value="ACTIN"/>
</dbReference>
<gene>
    <name evidence="5" type="ORF">BBJ29_004408</name>
</gene>
<organism evidence="5 6">
    <name type="scientific">Phytophthora kernoviae</name>
    <dbReference type="NCBI Taxonomy" id="325452"/>
    <lineage>
        <taxon>Eukaryota</taxon>
        <taxon>Sar</taxon>
        <taxon>Stramenopiles</taxon>
        <taxon>Oomycota</taxon>
        <taxon>Peronosporomycetes</taxon>
        <taxon>Peronosporales</taxon>
        <taxon>Peronosporaceae</taxon>
        <taxon>Phytophthora</taxon>
    </lineage>
</organism>
<comment type="catalytic activity">
    <reaction evidence="3">
        <text>ATP + H2O = ADP + phosphate + H(+)</text>
        <dbReference type="Rhea" id="RHEA:13065"/>
        <dbReference type="ChEBI" id="CHEBI:15377"/>
        <dbReference type="ChEBI" id="CHEBI:15378"/>
        <dbReference type="ChEBI" id="CHEBI:30616"/>
        <dbReference type="ChEBI" id="CHEBI:43474"/>
        <dbReference type="ChEBI" id="CHEBI:456216"/>
    </reaction>
</comment>
<dbReference type="GO" id="GO:0005856">
    <property type="term" value="C:cytoskeleton"/>
    <property type="evidence" value="ECO:0007669"/>
    <property type="project" value="UniProtKB-SubCell"/>
</dbReference>
<proteinExistence type="inferred from homology"/>
<accession>A0A3R7HEY7</accession>
<dbReference type="PANTHER" id="PTHR11937">
    <property type="entry name" value="ACTIN"/>
    <property type="match status" value="1"/>
</dbReference>
<evidence type="ECO:0000256" key="4">
    <source>
        <dbReference type="RuleBase" id="RU000487"/>
    </source>
</evidence>
<reference evidence="5 6" key="1">
    <citation type="submission" date="2018-07" db="EMBL/GenBank/DDBJ databases">
        <title>Genome sequencing of oomycete isolates from Chile give support for New Zealand origin for Phytophthora kernoviae and make available the first Nothophytophthora sp. genome.</title>
        <authorList>
            <person name="Studholme D.J."/>
            <person name="Sanfuentes E."/>
            <person name="Panda P."/>
            <person name="Hill R."/>
            <person name="Sambles C."/>
            <person name="Grant M."/>
            <person name="Williams N.M."/>
            <person name="Mcdougal R.L."/>
        </authorList>
    </citation>
    <scope>NUCLEOTIDE SEQUENCE [LARGE SCALE GENOMIC DNA]</scope>
    <source>
        <strain evidence="5">Chile7</strain>
    </source>
</reference>
<dbReference type="InterPro" id="IPR043129">
    <property type="entry name" value="ATPase_NBD"/>
</dbReference>
<dbReference type="Proteomes" id="UP000284657">
    <property type="component" value="Unassembled WGS sequence"/>
</dbReference>
<dbReference type="Gene3D" id="3.90.640.10">
    <property type="entry name" value="Actin, Chain A, domain 4"/>
    <property type="match status" value="1"/>
</dbReference>
<dbReference type="Gene3D" id="3.30.420.40">
    <property type="match status" value="2"/>
</dbReference>
<evidence type="ECO:0008006" key="7">
    <source>
        <dbReference type="Google" id="ProtNLM"/>
    </source>
</evidence>
<evidence type="ECO:0000256" key="2">
    <source>
        <dbReference type="ARBA" id="ARBA00023212"/>
    </source>
</evidence>
<comment type="subcellular location">
    <subcellularLocation>
        <location evidence="1">Cytoplasm</location>
        <location evidence="1">Cytoskeleton</location>
    </subcellularLocation>
</comment>
<sequence>MHLKSTGDHIQFMLLGIFNSVQGRPQGPCPDTTHLTLDTFHLFTMEAIVLDNGSGCLKAGFSGEDTPRTTFPACTGRVKNPEWFASQAPNWKAELRDRDMFVGTECQLYRDFLELSNPLNRGVVEDWEALERMWEFVFTQEMKVDPETAALPILCISSPAGSKKQQERMAQIMFESQKVCGFYFMQQCVLSLFASGRTRGLVVEVGHGSSHAIPIFEGYALPHAALHYNAGGMDISQRLHLLLSKRGVSFHSFPLHTIDEIKEATCSLGSGTNQVVGQNQSDETNKPFELPDGTILQVDRQTQTAPAEVLFKPQELGDEHPLRPEKGLHECAAASIAMCDKDLQSDLLNAVVLAGGTTMLPGFSKRFQDELNAVLQHTGSSSTANVIPDPVVRERGYNSQRKIAAWVGGSMFASLDTFHDIHITKQEWEEYHEAILDRKCF</sequence>
<comment type="similarity">
    <text evidence="4">Belongs to the actin family.</text>
</comment>
<keyword evidence="2" id="KW-0206">Cytoskeleton</keyword>
<keyword evidence="2" id="KW-0963">Cytoplasm</keyword>
<dbReference type="SUPFAM" id="SSF53067">
    <property type="entry name" value="Actin-like ATPase domain"/>
    <property type="match status" value="2"/>
</dbReference>
<dbReference type="Pfam" id="PF00022">
    <property type="entry name" value="Actin"/>
    <property type="match status" value="1"/>
</dbReference>
<dbReference type="EMBL" id="MBAD02002316">
    <property type="protein sequence ID" value="RLN48403.1"/>
    <property type="molecule type" value="Genomic_DNA"/>
</dbReference>
<evidence type="ECO:0000313" key="6">
    <source>
        <dbReference type="Proteomes" id="UP000284657"/>
    </source>
</evidence>
<name>A0A3R7HEY7_9STRA</name>
<evidence type="ECO:0000256" key="3">
    <source>
        <dbReference type="ARBA" id="ARBA00049360"/>
    </source>
</evidence>
<dbReference type="SMART" id="SM00268">
    <property type="entry name" value="ACTIN"/>
    <property type="match status" value="1"/>
</dbReference>
<dbReference type="InterPro" id="IPR004000">
    <property type="entry name" value="Actin"/>
</dbReference>
<protein>
    <recommendedName>
        <fullName evidence="7">Actin</fullName>
    </recommendedName>
</protein>
<dbReference type="AlphaFoldDB" id="A0A3R7HEY7"/>
<evidence type="ECO:0000256" key="1">
    <source>
        <dbReference type="ARBA" id="ARBA00004245"/>
    </source>
</evidence>